<organism evidence="1 2">
    <name type="scientific">Clostridium disporicum</name>
    <dbReference type="NCBI Taxonomy" id="84024"/>
    <lineage>
        <taxon>Bacteria</taxon>
        <taxon>Bacillati</taxon>
        <taxon>Bacillota</taxon>
        <taxon>Clostridia</taxon>
        <taxon>Eubacteriales</taxon>
        <taxon>Clostridiaceae</taxon>
        <taxon>Clostridium</taxon>
    </lineage>
</organism>
<name>A0A174GQA4_9CLOT</name>
<dbReference type="OrthoDB" id="1931360at2"/>
<dbReference type="EMBL" id="CYZV01000036">
    <property type="protein sequence ID" value="CUO63368.1"/>
    <property type="molecule type" value="Genomic_DNA"/>
</dbReference>
<dbReference type="GeneID" id="83012167"/>
<sequence length="165" mass="19356">MEWNRNNLIKIVEFINKELNNGKPMVKIEKESFGENERVIHKRLIRLGYKKIDNQYVLQNDITSNITKKEANTQREDSKNFKDEVNNERLLLLLDNLDEILSLINKKNSNNITSNITGVRSNINDVRSFRIDTGIYEEIKKLSYKSNETIGEIINIALEQYLKNL</sequence>
<accession>A0A174GQA4</accession>
<proteinExistence type="predicted"/>
<dbReference type="RefSeq" id="WP_042398903.1">
    <property type="nucleotide sequence ID" value="NZ_CYZV01000036.1"/>
</dbReference>
<gene>
    <name evidence="1" type="ORF">ERS852470_02903</name>
</gene>
<reference evidence="1 2" key="1">
    <citation type="submission" date="2015-09" db="EMBL/GenBank/DDBJ databases">
        <authorList>
            <consortium name="Pathogen Informatics"/>
        </authorList>
    </citation>
    <scope>NUCLEOTIDE SEQUENCE [LARGE SCALE GENOMIC DNA]</scope>
    <source>
        <strain evidence="1 2">2789STDY5834855</strain>
    </source>
</reference>
<dbReference type="AlphaFoldDB" id="A0A174GQA4"/>
<evidence type="ECO:0000313" key="2">
    <source>
        <dbReference type="Proteomes" id="UP000095558"/>
    </source>
</evidence>
<protein>
    <submittedName>
        <fullName evidence="1">Uncharacterized protein</fullName>
    </submittedName>
</protein>
<evidence type="ECO:0000313" key="1">
    <source>
        <dbReference type="EMBL" id="CUO63368.1"/>
    </source>
</evidence>
<dbReference type="Proteomes" id="UP000095558">
    <property type="component" value="Unassembled WGS sequence"/>
</dbReference>